<keyword evidence="2" id="KW-0727">SH2 domain</keyword>
<protein>
    <recommendedName>
        <fullName evidence="4">SH3 domain-containing protein</fullName>
    </recommendedName>
</protein>
<dbReference type="PRINTS" id="PR00452">
    <property type="entry name" value="SH3DOMAIN"/>
</dbReference>
<reference evidence="5" key="3">
    <citation type="submission" date="2025-09" db="UniProtKB">
        <authorList>
            <consortium name="Ensembl"/>
        </authorList>
    </citation>
    <scope>IDENTIFICATION</scope>
</reference>
<dbReference type="HOGENOM" id="CLU_1991843_0_0_1"/>
<dbReference type="InterPro" id="IPR036028">
    <property type="entry name" value="SH3-like_dom_sf"/>
</dbReference>
<reference evidence="6" key="1">
    <citation type="submission" date="2003-08" db="EMBL/GenBank/DDBJ databases">
        <authorList>
            <person name="Birren B."/>
            <person name="Nusbaum C."/>
            <person name="Abebe A."/>
            <person name="Abouelleil A."/>
            <person name="Adekoya E."/>
            <person name="Ait-zahra M."/>
            <person name="Allen N."/>
            <person name="Allen T."/>
            <person name="An P."/>
            <person name="Anderson M."/>
            <person name="Anderson S."/>
            <person name="Arachchi H."/>
            <person name="Armbruster J."/>
            <person name="Bachantsang P."/>
            <person name="Baldwin J."/>
            <person name="Barry A."/>
            <person name="Bayul T."/>
            <person name="Blitshsteyn B."/>
            <person name="Bloom T."/>
            <person name="Blye J."/>
            <person name="Boguslavskiy L."/>
            <person name="Borowsky M."/>
            <person name="Boukhgalter B."/>
            <person name="Brunache A."/>
            <person name="Butler J."/>
            <person name="Calixte N."/>
            <person name="Calvo S."/>
            <person name="Camarata J."/>
            <person name="Campo K."/>
            <person name="Chang J."/>
            <person name="Cheshatsang Y."/>
            <person name="Citroen M."/>
            <person name="Collymore A."/>
            <person name="Considine T."/>
            <person name="Cook A."/>
            <person name="Cooke P."/>
            <person name="Corum B."/>
            <person name="Cuomo C."/>
            <person name="David R."/>
            <person name="Dawoe T."/>
            <person name="Degray S."/>
            <person name="Dodge S."/>
            <person name="Dooley K."/>
            <person name="Dorje P."/>
            <person name="Dorjee K."/>
            <person name="Dorris L."/>
            <person name="Duffey N."/>
            <person name="Dupes A."/>
            <person name="Elkins T."/>
            <person name="Engels R."/>
            <person name="Erickson J."/>
            <person name="Farina A."/>
            <person name="Faro S."/>
            <person name="Ferreira P."/>
            <person name="Fischer H."/>
            <person name="Fitzgerald M."/>
            <person name="Foley K."/>
            <person name="Gage D."/>
            <person name="Galagan J."/>
            <person name="Gearin G."/>
            <person name="Gnerre S."/>
            <person name="Gnirke A."/>
            <person name="Goyette A."/>
            <person name="Graham J."/>
            <person name="Grandbois E."/>
            <person name="Gyaltsen K."/>
            <person name="Hafez N."/>
            <person name="Hagopian D."/>
            <person name="Hagos B."/>
            <person name="Hall J."/>
            <person name="Hatcher B."/>
            <person name="Heller A."/>
            <person name="Higgins H."/>
            <person name="Honan T."/>
            <person name="Horn A."/>
            <person name="Houde N."/>
            <person name="Hughes L."/>
            <person name="Hulme W."/>
            <person name="Husby E."/>
            <person name="Iliev I."/>
            <person name="Jaffe D."/>
            <person name="Jones C."/>
            <person name="Kamal M."/>
            <person name="Kamat A."/>
            <person name="Kamvysselis M."/>
            <person name="Karlsson E."/>
            <person name="Kells C."/>
            <person name="Kieu A."/>
            <person name="Kisner P."/>
            <person name="Kodira C."/>
            <person name="Kulbokas E."/>
            <person name="Labutti K."/>
            <person name="Lama D."/>
            <person name="Landers T."/>
            <person name="Leger J."/>
            <person name="Levine S."/>
            <person name="Lewis D."/>
            <person name="Lewis T."/>
            <person name="Lindblad-toh K."/>
            <person name="Liu X."/>
            <person name="Lokyitsang T."/>
            <person name="Lokyitsang Y."/>
            <person name="Lucien O."/>
            <person name="Lui A."/>
            <person name="Ma L.J."/>
            <person name="Mabbitt R."/>
            <person name="Macdonald J."/>
            <person name="Maclean C."/>
            <person name="Major J."/>
            <person name="Manning J."/>
            <person name="Marabella R."/>
            <person name="Maru K."/>
            <person name="Matthews C."/>
            <person name="Mauceli E."/>
            <person name="Mccarthy M."/>
            <person name="Mcdonough S."/>
            <person name="Mcghee T."/>
            <person name="Meldrim J."/>
            <person name="Meneus L."/>
            <person name="Mesirov J."/>
            <person name="Mihalev A."/>
            <person name="Mihova T."/>
            <person name="Mikkelsen T."/>
            <person name="Mlenga V."/>
            <person name="Moru K."/>
            <person name="Mozes J."/>
            <person name="Mulrain L."/>
            <person name="Munson G."/>
            <person name="Naylor J."/>
            <person name="Newes C."/>
            <person name="Nguyen C."/>
            <person name="Nguyen N."/>
            <person name="Nguyen T."/>
            <person name="Nicol R."/>
            <person name="Nielsen C."/>
            <person name="Nizzari M."/>
            <person name="Norbu C."/>
            <person name="Norbu N."/>
            <person name="O'donnell P."/>
            <person name="Okoawo O."/>
            <person name="O'leary S."/>
            <person name="Omotosho B."/>
            <person name="O'neill K."/>
            <person name="Osman S."/>
            <person name="Parker S."/>
            <person name="Perrin D."/>
            <person name="Phunkhang P."/>
            <person name="Piqani B."/>
            <person name="Purcell S."/>
            <person name="Rachupka T."/>
            <person name="Ramasamy U."/>
            <person name="Rameau R."/>
            <person name="Ray V."/>
            <person name="Raymond C."/>
            <person name="Retta R."/>
            <person name="Richardson S."/>
            <person name="Rise C."/>
            <person name="Rodriguez J."/>
            <person name="Rogers J."/>
            <person name="Rogov P."/>
            <person name="Rutman M."/>
            <person name="Schupbach R."/>
            <person name="Seaman C."/>
            <person name="Settipalli S."/>
            <person name="Sharpe T."/>
            <person name="Sheridan J."/>
            <person name="Sherpa N."/>
            <person name="Shi J."/>
            <person name="Smirnov S."/>
            <person name="Smith C."/>
            <person name="Sougnez C."/>
            <person name="Spencer B."/>
            <person name="Stalker J."/>
            <person name="Stange-thomann N."/>
            <person name="Stavropoulos S."/>
            <person name="Stetson K."/>
            <person name="Stone C."/>
            <person name="Stone S."/>
            <person name="Stubbs M."/>
            <person name="Talamas J."/>
            <person name="Tchuinga P."/>
            <person name="Tenzing P."/>
            <person name="Tesfaye S."/>
            <person name="Theodore J."/>
            <person name="Thoulutsang Y."/>
            <person name="Topham K."/>
            <person name="Towey S."/>
            <person name="Tsamla T."/>
            <person name="Tsomo N."/>
            <person name="Vallee D."/>
            <person name="Vassiliev H."/>
            <person name="Venkataraman V."/>
            <person name="Vinson J."/>
            <person name="Vo A."/>
            <person name="Wade C."/>
            <person name="Wang S."/>
            <person name="Wangchuk T."/>
            <person name="Wangdi T."/>
            <person name="Whittaker C."/>
            <person name="Wilkinson J."/>
            <person name="Wu Y."/>
            <person name="Wyman D."/>
            <person name="Yadav S."/>
            <person name="Yang S."/>
            <person name="Yang X."/>
            <person name="Yeager S."/>
            <person name="Yee E."/>
            <person name="Young G."/>
            <person name="Zainoun J."/>
            <person name="Zembeck L."/>
            <person name="Zimmer A."/>
            <person name="Zody M."/>
            <person name="Lander E."/>
        </authorList>
    </citation>
    <scope>NUCLEOTIDE SEQUENCE [LARGE SCALE GENOMIC DNA]</scope>
</reference>
<dbReference type="Proteomes" id="UP000007875">
    <property type="component" value="Unassembled WGS sequence"/>
</dbReference>
<dbReference type="InParanoid" id="H2Z379"/>
<dbReference type="Gene3D" id="2.30.30.40">
    <property type="entry name" value="SH3 Domains"/>
    <property type="match status" value="2"/>
</dbReference>
<feature type="domain" description="SH3" evidence="4">
    <location>
        <begin position="64"/>
        <end position="124"/>
    </location>
</feature>
<dbReference type="PANTHER" id="PTHR46037">
    <property type="entry name" value="PROTEIN ENHANCER OF SEVENLESS 2B"/>
    <property type="match status" value="1"/>
</dbReference>
<evidence type="ECO:0000256" key="2">
    <source>
        <dbReference type="ARBA" id="ARBA00022999"/>
    </source>
</evidence>
<keyword evidence="1 3" id="KW-0728">SH3 domain</keyword>
<dbReference type="eggNOG" id="KOG3601">
    <property type="taxonomic scope" value="Eukaryota"/>
</dbReference>
<keyword evidence="6" id="KW-1185">Reference proteome</keyword>
<dbReference type="Pfam" id="PF07653">
    <property type="entry name" value="SH3_2"/>
    <property type="match status" value="1"/>
</dbReference>
<evidence type="ECO:0000259" key="4">
    <source>
        <dbReference type="PROSITE" id="PS50002"/>
    </source>
</evidence>
<accession>H2Z379</accession>
<dbReference type="SUPFAM" id="SSF50044">
    <property type="entry name" value="SH3-domain"/>
    <property type="match status" value="2"/>
</dbReference>
<evidence type="ECO:0000313" key="6">
    <source>
        <dbReference type="Proteomes" id="UP000007875"/>
    </source>
</evidence>
<dbReference type="SMART" id="SM00326">
    <property type="entry name" value="SH3"/>
    <property type="match status" value="2"/>
</dbReference>
<evidence type="ECO:0000256" key="1">
    <source>
        <dbReference type="ARBA" id="ARBA00022443"/>
    </source>
</evidence>
<reference evidence="5" key="2">
    <citation type="submission" date="2025-08" db="UniProtKB">
        <authorList>
            <consortium name="Ensembl"/>
        </authorList>
    </citation>
    <scope>IDENTIFICATION</scope>
</reference>
<dbReference type="Ensembl" id="ENSCSAVT00000012181.1">
    <property type="protein sequence ID" value="ENSCSAVP00000012041.1"/>
    <property type="gene ID" value="ENSCSAVG00000007082.1"/>
</dbReference>
<organism evidence="5 6">
    <name type="scientific">Ciona savignyi</name>
    <name type="common">Pacific transparent sea squirt</name>
    <dbReference type="NCBI Taxonomy" id="51511"/>
    <lineage>
        <taxon>Eukaryota</taxon>
        <taxon>Metazoa</taxon>
        <taxon>Chordata</taxon>
        <taxon>Tunicata</taxon>
        <taxon>Ascidiacea</taxon>
        <taxon>Phlebobranchia</taxon>
        <taxon>Cionidae</taxon>
        <taxon>Ciona</taxon>
    </lineage>
</organism>
<name>H2Z379_CIOSA</name>
<dbReference type="Pfam" id="PF00018">
    <property type="entry name" value="SH3_1"/>
    <property type="match status" value="1"/>
</dbReference>
<evidence type="ECO:0000313" key="5">
    <source>
        <dbReference type="Ensembl" id="ENSCSAVP00000012041.1"/>
    </source>
</evidence>
<feature type="domain" description="SH3" evidence="4">
    <location>
        <begin position="1"/>
        <end position="59"/>
    </location>
</feature>
<dbReference type="InterPro" id="IPR001452">
    <property type="entry name" value="SH3_domain"/>
</dbReference>
<dbReference type="InterPro" id="IPR043539">
    <property type="entry name" value="Grb2-like"/>
</dbReference>
<dbReference type="STRING" id="51511.ENSCSAVP00000012041"/>
<dbReference type="AlphaFoldDB" id="H2Z379"/>
<sequence>MEAIVLKDFIVSFPDEFALKKEMVVKVFSVKQEEEDWYEAEQDGKIGVVPKTHIEITPHEHHDTITREAIALHDFTASAPDELSFKKGSKLTVFKVNQDRDWYKAKQDGKRGNVPKNYINLEPLE</sequence>
<proteinExistence type="predicted"/>
<evidence type="ECO:0000256" key="3">
    <source>
        <dbReference type="PROSITE-ProRule" id="PRU00192"/>
    </source>
</evidence>
<dbReference type="PROSITE" id="PS50002">
    <property type="entry name" value="SH3"/>
    <property type="match status" value="2"/>
</dbReference>